<protein>
    <submittedName>
        <fullName evidence="1">DUF4272 domain-containing protein</fullName>
    </submittedName>
</protein>
<reference evidence="1 2" key="1">
    <citation type="submission" date="2024-04" db="EMBL/GenBank/DDBJ databases">
        <title>Isolation of an actinomycete strain from pig manure.</title>
        <authorList>
            <person name="Gong T."/>
            <person name="Yu Z."/>
            <person name="An M."/>
            <person name="Wei C."/>
            <person name="Yang W."/>
            <person name="Liu L."/>
        </authorList>
    </citation>
    <scope>NUCLEOTIDE SEQUENCE [LARGE SCALE GENOMIC DNA]</scope>
    <source>
        <strain evidence="1 2">ZF39</strain>
    </source>
</reference>
<evidence type="ECO:0000313" key="1">
    <source>
        <dbReference type="EMBL" id="XAN06709.1"/>
    </source>
</evidence>
<evidence type="ECO:0000313" key="2">
    <source>
        <dbReference type="Proteomes" id="UP001442841"/>
    </source>
</evidence>
<sequence length="333" mass="37071">MVLHGYSTLLEEVPLPGATARRLVTPEGLRNDDLGQRLADLRDRVEEEGDRSPVVGGVLDHLRHVQWHYTVEVADPSQCHDWAEESQVLLENESGAILDPDGRVIIGKGAGDTGRVPLQHDAVERAARIRRDLAARDIIVPDGALPVRSPQEVRLRRPDLVGRRAVALVFTADFAISILEGQPLNWRAMAGVFPLSFGDRTPIELELFETEDERLAQRLKWGYEAAAALLAMCGRVNLVFPTDFADQGQVWNSSVGVEEPVLLPSLELLPKEEICEAWERARALHHAMTLRTPGVRSPGGVDPQIVRQRYRALEWLTGDEPWDDVSIDVPVWA</sequence>
<dbReference type="InterPro" id="IPR025368">
    <property type="entry name" value="DUF4272"/>
</dbReference>
<accession>A0ABZ3FPM1</accession>
<proteinExistence type="predicted"/>
<gene>
    <name evidence="1" type="ORF">AADG42_05090</name>
</gene>
<keyword evidence="2" id="KW-1185">Reference proteome</keyword>
<dbReference type="Proteomes" id="UP001442841">
    <property type="component" value="Chromosome"/>
</dbReference>
<dbReference type="RefSeq" id="WP_425308138.1">
    <property type="nucleotide sequence ID" value="NZ_CP154795.1"/>
</dbReference>
<organism evidence="1 2">
    <name type="scientific">Ammonicoccus fulvus</name>
    <dbReference type="NCBI Taxonomy" id="3138240"/>
    <lineage>
        <taxon>Bacteria</taxon>
        <taxon>Bacillati</taxon>
        <taxon>Actinomycetota</taxon>
        <taxon>Actinomycetes</taxon>
        <taxon>Propionibacteriales</taxon>
        <taxon>Propionibacteriaceae</taxon>
        <taxon>Ammonicoccus</taxon>
    </lineage>
</organism>
<name>A0ABZ3FPM1_9ACTN</name>
<dbReference type="Pfam" id="PF14094">
    <property type="entry name" value="DUF4272"/>
    <property type="match status" value="1"/>
</dbReference>
<dbReference type="EMBL" id="CP154795">
    <property type="protein sequence ID" value="XAN06709.1"/>
    <property type="molecule type" value="Genomic_DNA"/>
</dbReference>